<feature type="chain" id="PRO_5007873738" description="NACHT-NTPase and P-loop NTPases N-terminal domain-containing protein" evidence="1">
    <location>
        <begin position="28"/>
        <end position="203"/>
    </location>
</feature>
<dbReference type="InterPro" id="IPR059179">
    <property type="entry name" value="MLKL-like_MCAfunc"/>
</dbReference>
<proteinExistence type="predicted"/>
<keyword evidence="3" id="KW-1185">Reference proteome</keyword>
<dbReference type="EMBL" id="KV417582">
    <property type="protein sequence ID" value="KZP17511.1"/>
    <property type="molecule type" value="Genomic_DNA"/>
</dbReference>
<keyword evidence="1" id="KW-0732">Signal</keyword>
<evidence type="ECO:0000313" key="2">
    <source>
        <dbReference type="EMBL" id="KZP17511.1"/>
    </source>
</evidence>
<organism evidence="2 3">
    <name type="scientific">Athelia psychrophila</name>
    <dbReference type="NCBI Taxonomy" id="1759441"/>
    <lineage>
        <taxon>Eukaryota</taxon>
        <taxon>Fungi</taxon>
        <taxon>Dikarya</taxon>
        <taxon>Basidiomycota</taxon>
        <taxon>Agaricomycotina</taxon>
        <taxon>Agaricomycetes</taxon>
        <taxon>Agaricomycetidae</taxon>
        <taxon>Atheliales</taxon>
        <taxon>Atheliaceae</taxon>
        <taxon>Athelia</taxon>
    </lineage>
</organism>
<dbReference type="Proteomes" id="UP000076532">
    <property type="component" value="Unassembled WGS sequence"/>
</dbReference>
<dbReference type="STRING" id="436010.A0A166G6C0"/>
<feature type="signal peptide" evidence="1">
    <location>
        <begin position="1"/>
        <end position="27"/>
    </location>
</feature>
<evidence type="ECO:0008006" key="4">
    <source>
        <dbReference type="Google" id="ProtNLM"/>
    </source>
</evidence>
<dbReference type="CDD" id="cd21037">
    <property type="entry name" value="MLKL_NTD"/>
    <property type="match status" value="1"/>
</dbReference>
<gene>
    <name evidence="2" type="ORF">FIBSPDRAFT_957133</name>
</gene>
<dbReference type="OrthoDB" id="3266391at2759"/>
<evidence type="ECO:0000256" key="1">
    <source>
        <dbReference type="SAM" id="SignalP"/>
    </source>
</evidence>
<reference evidence="2 3" key="1">
    <citation type="journal article" date="2016" name="Mol. Biol. Evol.">
        <title>Comparative Genomics of Early-Diverging Mushroom-Forming Fungi Provides Insights into the Origins of Lignocellulose Decay Capabilities.</title>
        <authorList>
            <person name="Nagy L.G."/>
            <person name="Riley R."/>
            <person name="Tritt A."/>
            <person name="Adam C."/>
            <person name="Daum C."/>
            <person name="Floudas D."/>
            <person name="Sun H."/>
            <person name="Yadav J.S."/>
            <person name="Pangilinan J."/>
            <person name="Larsson K.H."/>
            <person name="Matsuura K."/>
            <person name="Barry K."/>
            <person name="Labutti K."/>
            <person name="Kuo R."/>
            <person name="Ohm R.A."/>
            <person name="Bhattacharya S.S."/>
            <person name="Shirouzu T."/>
            <person name="Yoshinaga Y."/>
            <person name="Martin F.M."/>
            <person name="Grigoriev I.V."/>
            <person name="Hibbett D.S."/>
        </authorList>
    </citation>
    <scope>NUCLEOTIDE SEQUENCE [LARGE SCALE GENOMIC DNA]</scope>
    <source>
        <strain evidence="2 3">CBS 109695</strain>
    </source>
</reference>
<dbReference type="AlphaFoldDB" id="A0A166G6C0"/>
<protein>
    <recommendedName>
        <fullName evidence="4">NACHT-NTPase and P-loop NTPases N-terminal domain-containing protein</fullName>
    </recommendedName>
</protein>
<accession>A0A166G6C0</accession>
<sequence length="203" mass="22606">MTTLNEIAKGTGVAALALLHLTVAASGAFPPLQLAAQGALDIAQLVQRFKSNQTDWRAFGEYTKNIVACIVRVLPDGPHSREDIKRNIAILIDALDDTDKKIRARLEKPLYIRFYKSLNDLDTIKDMKVDLDHALSLFHLESMMTTGFDVAKIVQGMDPSHLHEYIDLANQKLCNDIISSTQQSTVELSAQIESVQEDRRCEA</sequence>
<evidence type="ECO:0000313" key="3">
    <source>
        <dbReference type="Proteomes" id="UP000076532"/>
    </source>
</evidence>
<name>A0A166G6C0_9AGAM</name>